<dbReference type="Pfam" id="PF12690">
    <property type="entry name" value="BsuPI"/>
    <property type="match status" value="1"/>
</dbReference>
<evidence type="ECO:0000313" key="2">
    <source>
        <dbReference type="EMBL" id="GGL59576.1"/>
    </source>
</evidence>
<dbReference type="InterPro" id="IPR038144">
    <property type="entry name" value="IPI"/>
</dbReference>
<evidence type="ECO:0000259" key="1">
    <source>
        <dbReference type="Pfam" id="PF12690"/>
    </source>
</evidence>
<reference evidence="2" key="2">
    <citation type="submission" date="2020-09" db="EMBL/GenBank/DDBJ databases">
        <authorList>
            <person name="Sun Q."/>
            <person name="Ohkuma M."/>
        </authorList>
    </citation>
    <scope>NUCLEOTIDE SEQUENCE</scope>
    <source>
        <strain evidence="2">JCM 19596</strain>
    </source>
</reference>
<accession>A0A830F3I7</accession>
<keyword evidence="3" id="KW-1185">Reference proteome</keyword>
<reference evidence="2" key="1">
    <citation type="journal article" date="2014" name="Int. J. Syst. Evol. Microbiol.">
        <title>Complete genome sequence of Corynebacterium casei LMG S-19264T (=DSM 44701T), isolated from a smear-ripened cheese.</title>
        <authorList>
            <consortium name="US DOE Joint Genome Institute (JGI-PGF)"/>
            <person name="Walter F."/>
            <person name="Albersmeier A."/>
            <person name="Kalinowski J."/>
            <person name="Ruckert C."/>
        </authorList>
    </citation>
    <scope>NUCLEOTIDE SEQUENCE</scope>
    <source>
        <strain evidence="2">JCM 19596</strain>
    </source>
</reference>
<dbReference type="AlphaFoldDB" id="A0A830F3I7"/>
<comment type="caution">
    <text evidence="2">The sequence shown here is derived from an EMBL/GenBank/DDBJ whole genome shotgun (WGS) entry which is preliminary data.</text>
</comment>
<dbReference type="Proteomes" id="UP000607197">
    <property type="component" value="Unassembled WGS sequence"/>
</dbReference>
<proteinExistence type="predicted"/>
<dbReference type="Gene3D" id="2.60.40.2360">
    <property type="entry name" value="Intracellular proteinase inhibitor BsuPI"/>
    <property type="match status" value="1"/>
</dbReference>
<feature type="domain" description="Intracellular proteinase inhibitor BsuPI" evidence="1">
    <location>
        <begin position="3"/>
        <end position="98"/>
    </location>
</feature>
<dbReference type="EMBL" id="BMPG01000002">
    <property type="protein sequence ID" value="GGL59576.1"/>
    <property type="molecule type" value="Genomic_DNA"/>
</dbReference>
<evidence type="ECO:0000313" key="3">
    <source>
        <dbReference type="Proteomes" id="UP000607197"/>
    </source>
</evidence>
<gene>
    <name evidence="2" type="ORF">GCM10009039_17280</name>
</gene>
<dbReference type="InterPro" id="IPR020481">
    <property type="entry name" value="Intracell_prot_inh_BsuPI"/>
</dbReference>
<dbReference type="OrthoDB" id="311964at2157"/>
<name>A0A830F3I7_9EURY</name>
<organism evidence="2 3">
    <name type="scientific">Halocalculus aciditolerans</name>
    <dbReference type="NCBI Taxonomy" id="1383812"/>
    <lineage>
        <taxon>Archaea</taxon>
        <taxon>Methanobacteriati</taxon>
        <taxon>Methanobacteriota</taxon>
        <taxon>Stenosarchaea group</taxon>
        <taxon>Halobacteria</taxon>
        <taxon>Halobacteriales</taxon>
        <taxon>Halobacteriaceae</taxon>
        <taxon>Halocalculus</taxon>
    </lineage>
</organism>
<protein>
    <recommendedName>
        <fullName evidence="1">Intracellular proteinase inhibitor BsuPI domain-containing protein</fullName>
    </recommendedName>
</protein>
<sequence>MPLEATVDVDVQASAVAFTLTVENTGPEAVDLTFEADQDAEFTVSEAGRDVWRWSSGRAFTQLMRTTEVPPGESFTARGAWRRPTPGDYRVDAELEAMRDVRAAATFSVGSDDSVE</sequence>
<dbReference type="RefSeq" id="WP_188977971.1">
    <property type="nucleotide sequence ID" value="NZ_BMPG01000002.1"/>
</dbReference>